<keyword evidence="8 11" id="KW-0238">DNA-binding</keyword>
<dbReference type="InterPro" id="IPR034768">
    <property type="entry name" value="4FE4S_WBL"/>
</dbReference>
<evidence type="ECO:0000256" key="5">
    <source>
        <dbReference type="ARBA" id="ARBA00023004"/>
    </source>
</evidence>
<evidence type="ECO:0000256" key="10">
    <source>
        <dbReference type="ARBA" id="ARBA00023163"/>
    </source>
</evidence>
<dbReference type="EMBL" id="CP035493">
    <property type="protein sequence ID" value="QAY71812.1"/>
    <property type="molecule type" value="Genomic_DNA"/>
</dbReference>
<evidence type="ECO:0000256" key="2">
    <source>
        <dbReference type="ARBA" id="ARBA00006597"/>
    </source>
</evidence>
<proteinExistence type="inferred from homology"/>
<protein>
    <recommendedName>
        <fullName evidence="11">Transcriptional regulator WhiB</fullName>
    </recommendedName>
</protein>
<evidence type="ECO:0000256" key="4">
    <source>
        <dbReference type="ARBA" id="ARBA00022723"/>
    </source>
</evidence>
<dbReference type="Pfam" id="PF02467">
    <property type="entry name" value="Whib"/>
    <property type="match status" value="1"/>
</dbReference>
<keyword evidence="14" id="KW-1185">Reference proteome</keyword>
<dbReference type="GO" id="GO:0047134">
    <property type="term" value="F:protein-disulfide reductase [NAD(P)H] activity"/>
    <property type="evidence" value="ECO:0007669"/>
    <property type="project" value="TreeGrafter"/>
</dbReference>
<dbReference type="PROSITE" id="PS51674">
    <property type="entry name" value="4FE4S_WBL"/>
    <property type="match status" value="1"/>
</dbReference>
<dbReference type="GO" id="GO:0035731">
    <property type="term" value="F:dinitrosyl-iron complex binding"/>
    <property type="evidence" value="ECO:0007669"/>
    <property type="project" value="UniProtKB-UniRule"/>
</dbReference>
<comment type="function">
    <text evidence="11">Acts as a transcriptional regulator. Probably redox-responsive. The apo- but not holo-form probably binds DNA.</text>
</comment>
<evidence type="ECO:0000259" key="12">
    <source>
        <dbReference type="PROSITE" id="PS51674"/>
    </source>
</evidence>
<dbReference type="RefSeq" id="WP_129190855.1">
    <property type="nucleotide sequence ID" value="NZ_CP035493.1"/>
</dbReference>
<dbReference type="GO" id="GO:0046872">
    <property type="term" value="F:metal ion binding"/>
    <property type="evidence" value="ECO:0007669"/>
    <property type="project" value="UniProtKB-KW"/>
</dbReference>
<keyword evidence="7 11" id="KW-0805">Transcription regulation</keyword>
<evidence type="ECO:0000256" key="6">
    <source>
        <dbReference type="ARBA" id="ARBA00023014"/>
    </source>
</evidence>
<keyword evidence="11" id="KW-0963">Cytoplasm</keyword>
<dbReference type="GO" id="GO:0003677">
    <property type="term" value="F:DNA binding"/>
    <property type="evidence" value="ECO:0007669"/>
    <property type="project" value="UniProtKB-UniRule"/>
</dbReference>
<dbReference type="InterPro" id="IPR003482">
    <property type="entry name" value="Whib"/>
</dbReference>
<evidence type="ECO:0000256" key="3">
    <source>
        <dbReference type="ARBA" id="ARBA00022485"/>
    </source>
</evidence>
<dbReference type="InterPro" id="IPR000637">
    <property type="entry name" value="HMGI/Y_DNA-bd_CS"/>
</dbReference>
<name>A0A4P6F7P0_9MICO</name>
<keyword evidence="5 11" id="KW-0408">Iron</keyword>
<feature type="domain" description="4Fe-4S Wbl-type" evidence="12">
    <location>
        <begin position="46"/>
        <end position="103"/>
    </location>
</feature>
<reference evidence="13 14" key="1">
    <citation type="submission" date="2019-01" db="EMBL/GenBank/DDBJ databases">
        <title>Genome sequencing of strain FW10M-9.</title>
        <authorList>
            <person name="Heo J."/>
            <person name="Kim S.-J."/>
            <person name="Kim J.-S."/>
            <person name="Hong S.-B."/>
            <person name="Kwon S.-W."/>
        </authorList>
    </citation>
    <scope>NUCLEOTIDE SEQUENCE [LARGE SCALE GENOMIC DNA]</scope>
    <source>
        <strain evidence="13 14">FW10M-9</strain>
    </source>
</reference>
<dbReference type="GO" id="GO:0051539">
    <property type="term" value="F:4 iron, 4 sulfur cluster binding"/>
    <property type="evidence" value="ECO:0007669"/>
    <property type="project" value="UniProtKB-UniRule"/>
</dbReference>
<dbReference type="InterPro" id="IPR017956">
    <property type="entry name" value="AT_hook_DNA-bd_motif"/>
</dbReference>
<evidence type="ECO:0000256" key="8">
    <source>
        <dbReference type="ARBA" id="ARBA00023125"/>
    </source>
</evidence>
<evidence type="ECO:0000313" key="14">
    <source>
        <dbReference type="Proteomes" id="UP000292118"/>
    </source>
</evidence>
<evidence type="ECO:0000256" key="7">
    <source>
        <dbReference type="ARBA" id="ARBA00023015"/>
    </source>
</evidence>
<evidence type="ECO:0000256" key="11">
    <source>
        <dbReference type="HAMAP-Rule" id="MF_01479"/>
    </source>
</evidence>
<dbReference type="PANTHER" id="PTHR38839">
    <property type="entry name" value="TRANSCRIPTIONAL REGULATOR WHID-RELATED"/>
    <property type="match status" value="1"/>
</dbReference>
<comment type="PTM">
    <text evidence="11">The Fe-S cluster can be nitrosylated by nitric oxide (NO).</text>
</comment>
<dbReference type="Pfam" id="PF02178">
    <property type="entry name" value="AT_hook"/>
    <property type="match status" value="1"/>
</dbReference>
<evidence type="ECO:0000313" key="13">
    <source>
        <dbReference type="EMBL" id="QAY71812.1"/>
    </source>
</evidence>
<evidence type="ECO:0000256" key="1">
    <source>
        <dbReference type="ARBA" id="ARBA00004496"/>
    </source>
</evidence>
<dbReference type="PROSITE" id="PS00354">
    <property type="entry name" value="HMGI_Y"/>
    <property type="match status" value="1"/>
</dbReference>
<dbReference type="OrthoDB" id="5244115at2"/>
<keyword evidence="6 11" id="KW-0411">Iron-sulfur</keyword>
<keyword evidence="9 11" id="KW-1015">Disulfide bond</keyword>
<feature type="binding site" evidence="11">
    <location>
        <position position="47"/>
    </location>
    <ligand>
        <name>[4Fe-4S] cluster</name>
        <dbReference type="ChEBI" id="CHEBI:49883"/>
    </ligand>
</feature>
<keyword evidence="4 11" id="KW-0479">Metal-binding</keyword>
<keyword evidence="10 11" id="KW-0804">Transcription</keyword>
<dbReference type="HAMAP" id="MF_01479">
    <property type="entry name" value="WhiB"/>
    <property type="match status" value="1"/>
</dbReference>
<dbReference type="Proteomes" id="UP000292118">
    <property type="component" value="Chromosome"/>
</dbReference>
<comment type="PTM">
    <text evidence="11">Upon Fe-S cluster removal intramolecular disulfide bonds are formed.</text>
</comment>
<sequence length="136" mass="14352">MRLAHLLDERYLETAPGAAAWTPHQPLPTDTTIDTAFEAVISGAIPCRTGDPELWFAEHTAQVEQAKALCRTCPLQAGCLAGAIDRAEPWGVWGGEVFVDGVVVARKRGRGRPRKNEQQLPAAPAAAAVASATAAA</sequence>
<accession>A0A4P6F7P0</accession>
<feature type="binding site" evidence="11">
    <location>
        <position position="70"/>
    </location>
    <ligand>
        <name>[4Fe-4S] cluster</name>
        <dbReference type="ChEBI" id="CHEBI:49883"/>
    </ligand>
</feature>
<dbReference type="GO" id="GO:0045454">
    <property type="term" value="P:cell redox homeostasis"/>
    <property type="evidence" value="ECO:0007669"/>
    <property type="project" value="TreeGrafter"/>
</dbReference>
<comment type="subcellular location">
    <subcellularLocation>
        <location evidence="1 11">Cytoplasm</location>
    </subcellularLocation>
</comment>
<comment type="similarity">
    <text evidence="2 11">Belongs to the WhiB family.</text>
</comment>
<evidence type="ECO:0000256" key="9">
    <source>
        <dbReference type="ARBA" id="ARBA00023157"/>
    </source>
</evidence>
<dbReference type="PANTHER" id="PTHR38839:SF2">
    <property type="entry name" value="TRANSCRIPTIONAL REGULATOR WHIB7-RELATED"/>
    <property type="match status" value="1"/>
</dbReference>
<comment type="cofactor">
    <cofactor evidence="11">
        <name>[4Fe-4S] cluster</name>
        <dbReference type="ChEBI" id="CHEBI:49883"/>
    </cofactor>
    <text evidence="11">Binds 1 [4Fe-4S] cluster per subunit. Following nitrosylation of the [4Fe-4S] cluster binds 1 [4Fe-8(NO)] cluster per subunit.</text>
</comment>
<keyword evidence="3 11" id="KW-0004">4Fe-4S</keyword>
<dbReference type="AlphaFoldDB" id="A0A4P6F7P0"/>
<dbReference type="KEGG" id="xya:ET471_09355"/>
<organism evidence="13 14">
    <name type="scientific">Xylanimonas protaetiae</name>
    <dbReference type="NCBI Taxonomy" id="2509457"/>
    <lineage>
        <taxon>Bacteria</taxon>
        <taxon>Bacillati</taxon>
        <taxon>Actinomycetota</taxon>
        <taxon>Actinomycetes</taxon>
        <taxon>Micrococcales</taxon>
        <taxon>Promicromonosporaceae</taxon>
        <taxon>Xylanimonas</taxon>
    </lineage>
</organism>
<dbReference type="GO" id="GO:0045892">
    <property type="term" value="P:negative regulation of DNA-templated transcription"/>
    <property type="evidence" value="ECO:0007669"/>
    <property type="project" value="TreeGrafter"/>
</dbReference>
<dbReference type="GO" id="GO:0005737">
    <property type="term" value="C:cytoplasm"/>
    <property type="evidence" value="ECO:0007669"/>
    <property type="project" value="UniProtKB-SubCell"/>
</dbReference>
<gene>
    <name evidence="11" type="primary">whiB</name>
    <name evidence="13" type="ORF">ET471_09355</name>
</gene>
<feature type="binding site" evidence="11">
    <location>
        <position position="73"/>
    </location>
    <ligand>
        <name>[4Fe-4S] cluster</name>
        <dbReference type="ChEBI" id="CHEBI:49883"/>
    </ligand>
</feature>
<feature type="binding site" evidence="11">
    <location>
        <position position="79"/>
    </location>
    <ligand>
        <name>[4Fe-4S] cluster</name>
        <dbReference type="ChEBI" id="CHEBI:49883"/>
    </ligand>
</feature>